<dbReference type="Proteomes" id="UP000001312">
    <property type="component" value="Unassembled WGS sequence"/>
</dbReference>
<dbReference type="KEGG" id="ssl:SS1G_10743"/>
<dbReference type="AlphaFoldDB" id="A7EZH6"/>
<evidence type="ECO:0000313" key="1">
    <source>
        <dbReference type="EMBL" id="EDN94868.1"/>
    </source>
</evidence>
<gene>
    <name evidence="1" type="ORF">SS1G_10743</name>
</gene>
<dbReference type="EMBL" id="CH476636">
    <property type="protein sequence ID" value="EDN94868.1"/>
    <property type="molecule type" value="Genomic_DNA"/>
</dbReference>
<sequence length="104" mass="11446">MPSGVLPFDSSVNNLEDSRLGLVFRDSNGKLSACAQGVFDYALEISSRKASLGRNCSYVSRLSSNRLYLLLENAEGRASFYGQEIGSVLADMSWARRDSGIHHR</sequence>
<accession>A7EZH6</accession>
<reference evidence="2" key="1">
    <citation type="journal article" date="2011" name="PLoS Genet.">
        <title>Genomic analysis of the necrotrophic fungal pathogens Sclerotinia sclerotiorum and Botrytis cinerea.</title>
        <authorList>
            <person name="Amselem J."/>
            <person name="Cuomo C.A."/>
            <person name="van Kan J.A."/>
            <person name="Viaud M."/>
            <person name="Benito E.P."/>
            <person name="Couloux A."/>
            <person name="Coutinho P.M."/>
            <person name="de Vries R.P."/>
            <person name="Dyer P.S."/>
            <person name="Fillinger S."/>
            <person name="Fournier E."/>
            <person name="Gout L."/>
            <person name="Hahn M."/>
            <person name="Kohn L."/>
            <person name="Lapalu N."/>
            <person name="Plummer K.M."/>
            <person name="Pradier J.M."/>
            <person name="Quevillon E."/>
            <person name="Sharon A."/>
            <person name="Simon A."/>
            <person name="ten Have A."/>
            <person name="Tudzynski B."/>
            <person name="Tudzynski P."/>
            <person name="Wincker P."/>
            <person name="Andrew M."/>
            <person name="Anthouard V."/>
            <person name="Beever R.E."/>
            <person name="Beffa R."/>
            <person name="Benoit I."/>
            <person name="Bouzid O."/>
            <person name="Brault B."/>
            <person name="Chen Z."/>
            <person name="Choquer M."/>
            <person name="Collemare J."/>
            <person name="Cotton P."/>
            <person name="Danchin E.G."/>
            <person name="Da Silva C."/>
            <person name="Gautier A."/>
            <person name="Giraud C."/>
            <person name="Giraud T."/>
            <person name="Gonzalez C."/>
            <person name="Grossetete S."/>
            <person name="Guldener U."/>
            <person name="Henrissat B."/>
            <person name="Howlett B.J."/>
            <person name="Kodira C."/>
            <person name="Kretschmer M."/>
            <person name="Lappartient A."/>
            <person name="Leroch M."/>
            <person name="Levis C."/>
            <person name="Mauceli E."/>
            <person name="Neuveglise C."/>
            <person name="Oeser B."/>
            <person name="Pearson M."/>
            <person name="Poulain J."/>
            <person name="Poussereau N."/>
            <person name="Quesneville H."/>
            <person name="Rascle C."/>
            <person name="Schumacher J."/>
            <person name="Segurens B."/>
            <person name="Sexton A."/>
            <person name="Silva E."/>
            <person name="Sirven C."/>
            <person name="Soanes D.M."/>
            <person name="Talbot N.J."/>
            <person name="Templeton M."/>
            <person name="Yandava C."/>
            <person name="Yarden O."/>
            <person name="Zeng Q."/>
            <person name="Rollins J.A."/>
            <person name="Lebrun M.H."/>
            <person name="Dickman M."/>
        </authorList>
    </citation>
    <scope>NUCLEOTIDE SEQUENCE [LARGE SCALE GENOMIC DNA]</scope>
    <source>
        <strain evidence="2">ATCC 18683 / 1980 / Ss-1</strain>
    </source>
</reference>
<proteinExistence type="predicted"/>
<organism evidence="1 2">
    <name type="scientific">Sclerotinia sclerotiorum (strain ATCC 18683 / 1980 / Ss-1)</name>
    <name type="common">White mold</name>
    <name type="synonym">Whetzelinia sclerotiorum</name>
    <dbReference type="NCBI Taxonomy" id="665079"/>
    <lineage>
        <taxon>Eukaryota</taxon>
        <taxon>Fungi</taxon>
        <taxon>Dikarya</taxon>
        <taxon>Ascomycota</taxon>
        <taxon>Pezizomycotina</taxon>
        <taxon>Leotiomycetes</taxon>
        <taxon>Helotiales</taxon>
        <taxon>Sclerotiniaceae</taxon>
        <taxon>Sclerotinia</taxon>
    </lineage>
</organism>
<dbReference type="InParanoid" id="A7EZH6"/>
<keyword evidence="2" id="KW-1185">Reference proteome</keyword>
<name>A7EZH6_SCLS1</name>
<evidence type="ECO:0000313" key="2">
    <source>
        <dbReference type="Proteomes" id="UP000001312"/>
    </source>
</evidence>
<dbReference type="GeneID" id="5484351"/>
<dbReference type="RefSeq" id="XP_001588296.1">
    <property type="nucleotide sequence ID" value="XM_001588246.1"/>
</dbReference>
<protein>
    <submittedName>
        <fullName evidence="1">Uncharacterized protein</fullName>
    </submittedName>
</protein>